<dbReference type="Pfam" id="PF08513">
    <property type="entry name" value="LisH"/>
    <property type="match status" value="1"/>
</dbReference>
<dbReference type="InterPro" id="IPR036322">
    <property type="entry name" value="WD40_repeat_dom_sf"/>
</dbReference>
<comment type="caution">
    <text evidence="8">The sequence shown here is derived from an EMBL/GenBank/DDBJ whole genome shotgun (WGS) entry which is preliminary data.</text>
</comment>
<evidence type="ECO:0000256" key="5">
    <source>
        <dbReference type="PROSITE-ProRule" id="PRU00221"/>
    </source>
</evidence>
<dbReference type="GO" id="GO:0003714">
    <property type="term" value="F:transcription corepressor activity"/>
    <property type="evidence" value="ECO:0007669"/>
    <property type="project" value="InterPro"/>
</dbReference>
<keyword evidence="8" id="KW-0675">Receptor</keyword>
<gene>
    <name evidence="8" type="ORF">EZS28_021037</name>
</gene>
<dbReference type="OrthoDB" id="1367865at2759"/>
<dbReference type="SMART" id="SM00667">
    <property type="entry name" value="LisH"/>
    <property type="match status" value="1"/>
</dbReference>
<dbReference type="InterPro" id="IPR020472">
    <property type="entry name" value="WD40_PAC1"/>
</dbReference>
<feature type="coiled-coil region" evidence="6">
    <location>
        <begin position="448"/>
        <end position="475"/>
    </location>
</feature>
<dbReference type="Gene3D" id="1.20.960.30">
    <property type="match status" value="1"/>
</dbReference>
<dbReference type="SMART" id="SM00320">
    <property type="entry name" value="WD40"/>
    <property type="match status" value="7"/>
</dbReference>
<proteinExistence type="predicted"/>
<reference evidence="8 9" key="1">
    <citation type="submission" date="2019-03" db="EMBL/GenBank/DDBJ databases">
        <title>Single cell metagenomics reveals metabolic interactions within the superorganism composed of flagellate Streblomastix strix and complex community of Bacteroidetes bacteria on its surface.</title>
        <authorList>
            <person name="Treitli S.C."/>
            <person name="Kolisko M."/>
            <person name="Husnik F."/>
            <person name="Keeling P."/>
            <person name="Hampl V."/>
        </authorList>
    </citation>
    <scope>NUCLEOTIDE SEQUENCE [LARGE SCALE GENOMIC DNA]</scope>
    <source>
        <strain evidence="8">ST1C</strain>
    </source>
</reference>
<evidence type="ECO:0000313" key="9">
    <source>
        <dbReference type="Proteomes" id="UP000324800"/>
    </source>
</evidence>
<dbReference type="SUPFAM" id="SSF50978">
    <property type="entry name" value="WD40 repeat-like"/>
    <property type="match status" value="1"/>
</dbReference>
<evidence type="ECO:0000256" key="6">
    <source>
        <dbReference type="SAM" id="Coils"/>
    </source>
</evidence>
<dbReference type="Pfam" id="PF00400">
    <property type="entry name" value="WD40"/>
    <property type="match status" value="3"/>
</dbReference>
<dbReference type="GO" id="GO:0000118">
    <property type="term" value="C:histone deacetylase complex"/>
    <property type="evidence" value="ECO:0007669"/>
    <property type="project" value="TreeGrafter"/>
</dbReference>
<feature type="repeat" description="WD" evidence="5">
    <location>
        <begin position="119"/>
        <end position="155"/>
    </location>
</feature>
<dbReference type="InterPro" id="IPR001680">
    <property type="entry name" value="WD40_rpt"/>
</dbReference>
<evidence type="ECO:0000313" key="8">
    <source>
        <dbReference type="EMBL" id="KAA6383435.1"/>
    </source>
</evidence>
<dbReference type="PROSITE" id="PS50896">
    <property type="entry name" value="LISH"/>
    <property type="match status" value="1"/>
</dbReference>
<name>A0A5J4VLV5_9EUKA</name>
<dbReference type="InterPro" id="IPR015943">
    <property type="entry name" value="WD40/YVTN_repeat-like_dom_sf"/>
</dbReference>
<comment type="subcellular location">
    <subcellularLocation>
        <location evidence="1">Nucleus</location>
    </subcellularLocation>
</comment>
<dbReference type="InterPro" id="IPR019775">
    <property type="entry name" value="WD40_repeat_CS"/>
</dbReference>
<feature type="domain" description="Anaphase-promoting complex subunit 4-like WD40" evidence="7">
    <location>
        <begin position="215"/>
        <end position="269"/>
    </location>
</feature>
<accession>A0A5J4VLV5</accession>
<dbReference type="PROSITE" id="PS50294">
    <property type="entry name" value="WD_REPEATS_REGION"/>
    <property type="match status" value="3"/>
</dbReference>
<evidence type="ECO:0000259" key="7">
    <source>
        <dbReference type="Pfam" id="PF12894"/>
    </source>
</evidence>
<keyword evidence="3" id="KW-0677">Repeat</keyword>
<organism evidence="8 9">
    <name type="scientific">Streblomastix strix</name>
    <dbReference type="NCBI Taxonomy" id="222440"/>
    <lineage>
        <taxon>Eukaryota</taxon>
        <taxon>Metamonada</taxon>
        <taxon>Preaxostyla</taxon>
        <taxon>Oxymonadida</taxon>
        <taxon>Streblomastigidae</taxon>
        <taxon>Streblomastix</taxon>
    </lineage>
</organism>
<feature type="repeat" description="WD" evidence="5">
    <location>
        <begin position="401"/>
        <end position="434"/>
    </location>
</feature>
<evidence type="ECO:0000256" key="2">
    <source>
        <dbReference type="ARBA" id="ARBA00022574"/>
    </source>
</evidence>
<dbReference type="PRINTS" id="PR00320">
    <property type="entry name" value="GPROTEINBRPT"/>
</dbReference>
<dbReference type="PROSITE" id="PS50082">
    <property type="entry name" value="WD_REPEATS_2"/>
    <property type="match status" value="4"/>
</dbReference>
<dbReference type="AlphaFoldDB" id="A0A5J4VLV5"/>
<dbReference type="Proteomes" id="UP000324800">
    <property type="component" value="Unassembled WGS sequence"/>
</dbReference>
<dbReference type="EMBL" id="SNRW01006245">
    <property type="protein sequence ID" value="KAA6383435.1"/>
    <property type="molecule type" value="Genomic_DNA"/>
</dbReference>
<feature type="repeat" description="WD" evidence="5">
    <location>
        <begin position="576"/>
        <end position="610"/>
    </location>
</feature>
<dbReference type="PROSITE" id="PS00678">
    <property type="entry name" value="WD_REPEATS_1"/>
    <property type="match status" value="2"/>
</dbReference>
<dbReference type="Pfam" id="PF12894">
    <property type="entry name" value="ANAPC4_WD40"/>
    <property type="match status" value="1"/>
</dbReference>
<evidence type="ECO:0000256" key="1">
    <source>
        <dbReference type="ARBA" id="ARBA00004123"/>
    </source>
</evidence>
<dbReference type="Gene3D" id="2.130.10.10">
    <property type="entry name" value="YVTN repeat-like/Quinoprotein amine dehydrogenase"/>
    <property type="match status" value="3"/>
</dbReference>
<dbReference type="InterPro" id="IPR006594">
    <property type="entry name" value="LisH"/>
</dbReference>
<dbReference type="InterPro" id="IPR024977">
    <property type="entry name" value="Apc4-like_WD40_dom"/>
</dbReference>
<dbReference type="InterPro" id="IPR045183">
    <property type="entry name" value="Ebi-like"/>
</dbReference>
<dbReference type="PANTHER" id="PTHR22846">
    <property type="entry name" value="WD40 REPEAT PROTEIN"/>
    <property type="match status" value="1"/>
</dbReference>
<keyword evidence="4" id="KW-0539">Nucleus</keyword>
<feature type="repeat" description="WD" evidence="5">
    <location>
        <begin position="514"/>
        <end position="548"/>
    </location>
</feature>
<evidence type="ECO:0000256" key="4">
    <source>
        <dbReference type="ARBA" id="ARBA00023242"/>
    </source>
</evidence>
<evidence type="ECO:0000256" key="3">
    <source>
        <dbReference type="ARBA" id="ARBA00022737"/>
    </source>
</evidence>
<protein>
    <submittedName>
        <fullName evidence="8">Putative nuclear receptor co-repressor/HDAC3 complex subunit</fullName>
    </submittedName>
</protein>
<keyword evidence="6" id="KW-0175">Coiled coil</keyword>
<keyword evidence="2 5" id="KW-0853">WD repeat</keyword>
<dbReference type="PANTHER" id="PTHR22846:SF2">
    <property type="entry name" value="F-BOX-LIKE_WD REPEAT-CONTAINING PROTEIN EBI"/>
    <property type="match status" value="1"/>
</dbReference>
<dbReference type="GO" id="GO:0006357">
    <property type="term" value="P:regulation of transcription by RNA polymerase II"/>
    <property type="evidence" value="ECO:0007669"/>
    <property type="project" value="TreeGrafter"/>
</dbReference>
<sequence length="648" mass="73778">MHSDRMNLLVFGYLVESGFLHTANTFRYESRVTEAVNVTDLERGQLVQCIMKGLRLDEIDNHVSEDGVEHRCNEPFKLLGKHQCTSHESINKSTLSKIKTATRILLQPKQSDQKRLFYLMGHQKLVSYVQWNPTHEGILASFSKDLTVKIWNLKSCFNKPPGLAGYTKGVTRIKDGEDSEQSAIDSIQNDHGVDNQTINLRYNSINTNDIKPDFEEEVSEIKQMQWNIDGSLLAVDVGNGKCKILNQSGIILSELNNDNQPILFMKWNKANNLLIIVSNGRTCTLWDMSPLNAQLQQLDIDKQNQIFGQIQTKDSQIFGSLKQDPINSFILNPIWRSQQMKGLITSIDWRDASVFALSCIDSSIHIFKVFTNTLSGNPSLVQQHSSSIQSNTIHVIQLIQLIGHFDIVYALSWNKNGSLLASTSNDQTANIWRIPRELLDIKDYGQIHAKTEVELQQEESNLIKYEQERGQYIIENEQSTSIQINKEELRQSIRFIFNPERLQHQFAVQFVKWVPNVDLNAEQTMLATSSADATISFWNVDTSAYLAVLLGHEYIQFLYKDFSIFSLFAFSFAKIMYSFAFSPDGRLLATGTEDGTVQLWDVNRGAHIDTLNTRAQVNQIEFSPFEKYFLTITTPETSVIVADLRGII</sequence>